<dbReference type="CDD" id="cd23996">
    <property type="entry name" value="LCL2-like"/>
    <property type="match status" value="1"/>
</dbReference>
<dbReference type="GO" id="GO:0036503">
    <property type="term" value="P:ERAD pathway"/>
    <property type="evidence" value="ECO:0007669"/>
    <property type="project" value="TreeGrafter"/>
</dbReference>
<protein>
    <recommendedName>
        <fullName evidence="3">Long chronological lifespan protein 2</fullName>
    </recommendedName>
</protein>
<evidence type="ECO:0000256" key="5">
    <source>
        <dbReference type="SAM" id="SignalP"/>
    </source>
</evidence>
<evidence type="ECO:0000256" key="4">
    <source>
        <dbReference type="ARBA" id="ARBA00022729"/>
    </source>
</evidence>
<evidence type="ECO:0000256" key="3">
    <source>
        <dbReference type="ARBA" id="ARBA00018534"/>
    </source>
</evidence>
<dbReference type="EMBL" id="WJXW01000004">
    <property type="protein sequence ID" value="KAF9737323.1"/>
    <property type="molecule type" value="Genomic_DNA"/>
</dbReference>
<dbReference type="AlphaFoldDB" id="A0A9P6GLK2"/>
<comment type="caution">
    <text evidence="6">The sequence shown here is derived from an EMBL/GenBank/DDBJ whole genome shotgun (WGS) entry which is preliminary data.</text>
</comment>
<proteinExistence type="inferred from homology"/>
<name>A0A9P6GLK2_9PLEO</name>
<feature type="signal peptide" evidence="5">
    <location>
        <begin position="1"/>
        <end position="20"/>
    </location>
</feature>
<comment type="function">
    <text evidence="1">Probable component of the endoplasmic reticulum-associated degradation (ERAD) pathway.</text>
</comment>
<evidence type="ECO:0000256" key="2">
    <source>
        <dbReference type="ARBA" id="ARBA00010545"/>
    </source>
</evidence>
<evidence type="ECO:0000256" key="1">
    <source>
        <dbReference type="ARBA" id="ARBA00002208"/>
    </source>
</evidence>
<feature type="chain" id="PRO_5040236536" description="Long chronological lifespan protein 2" evidence="5">
    <location>
        <begin position="21"/>
        <end position="128"/>
    </location>
</feature>
<keyword evidence="7" id="KW-1185">Reference proteome</keyword>
<sequence>MELRVLVLLLATLLVQTASAQFGFFDQMFGGQQQQQQQQQHQQQRQHHQNVRSDASWYQAQYENAHCDKYLCPGTLSCVHFPHHCPCAWGSVEDKVELGEGVAVCASKGGYREGETLRKIELARKGLL</sequence>
<gene>
    <name evidence="6" type="ORF">PMIN01_05102</name>
</gene>
<dbReference type="PANTHER" id="PTHR38425">
    <property type="entry name" value="LONG CHRONOLOGICAL LIFESPAN PROTEIN 2"/>
    <property type="match status" value="1"/>
</dbReference>
<dbReference type="InterPro" id="IPR034543">
    <property type="entry name" value="LCL2"/>
</dbReference>
<organism evidence="6 7">
    <name type="scientific">Paraphaeosphaeria minitans</name>
    <dbReference type="NCBI Taxonomy" id="565426"/>
    <lineage>
        <taxon>Eukaryota</taxon>
        <taxon>Fungi</taxon>
        <taxon>Dikarya</taxon>
        <taxon>Ascomycota</taxon>
        <taxon>Pezizomycotina</taxon>
        <taxon>Dothideomycetes</taxon>
        <taxon>Pleosporomycetidae</taxon>
        <taxon>Pleosporales</taxon>
        <taxon>Massarineae</taxon>
        <taxon>Didymosphaeriaceae</taxon>
        <taxon>Paraphaeosphaeria</taxon>
    </lineage>
</organism>
<dbReference type="OrthoDB" id="2234316at2759"/>
<keyword evidence="4 5" id="KW-0732">Signal</keyword>
<dbReference type="PANTHER" id="PTHR38425:SF1">
    <property type="entry name" value="LONG CHRONOLOGICAL LIFESPAN PROTEIN 2"/>
    <property type="match status" value="1"/>
</dbReference>
<accession>A0A9P6GLK2</accession>
<dbReference type="Proteomes" id="UP000756921">
    <property type="component" value="Unassembled WGS sequence"/>
</dbReference>
<reference evidence="6" key="1">
    <citation type="journal article" date="2020" name="Mol. Plant Microbe Interact.">
        <title>Genome Sequence of the Biocontrol Agent Coniothyrium minitans strain Conio (IMI 134523).</title>
        <authorList>
            <person name="Patel D."/>
            <person name="Shittu T.A."/>
            <person name="Baroncelli R."/>
            <person name="Muthumeenakshi S."/>
            <person name="Osborne T.H."/>
            <person name="Janganan T.K."/>
            <person name="Sreenivasaprasad S."/>
        </authorList>
    </citation>
    <scope>NUCLEOTIDE SEQUENCE</scope>
    <source>
        <strain evidence="6">Conio</strain>
    </source>
</reference>
<evidence type="ECO:0000313" key="6">
    <source>
        <dbReference type="EMBL" id="KAF9737323.1"/>
    </source>
</evidence>
<evidence type="ECO:0000313" key="7">
    <source>
        <dbReference type="Proteomes" id="UP000756921"/>
    </source>
</evidence>
<comment type="similarity">
    <text evidence="2">Belongs to the LCL2 family.</text>
</comment>